<proteinExistence type="predicted"/>
<sequence>MNHLISRLGMLAAAVVLFLATPPAATAADEPPQRATLQQFSITVLTHGAWAKVSGFIHPGDYYAETAGTVELYVDDQVKWSGEVTSRTGARGFMQKLHVGTGRHTIRAVFVGNDSYLPAEDSETDDYAPEAPWMNPSWDNFDPTTGIYSTSTTLGWYADIPETTPTGHVEVRRNGVVVATPELNDYGAWRLDTPAKLGDTFTFHYAGDENYAPGTSSRTFVAADRRSVTKFRNPSGRAAQGKLTIVAELMVGTVNIGYSGLGWPYALDVTVDGRTRTIEMGPWESQAPLDIGTGTKTVTIRYAGNSRYTPAEATFTVPSPADPTRTTLRGWPSTRFGTNSVFEATVEFTTGVAVPVGTPVQLQFRPRGTSTWRTVATTRVAAHNPTATFSSAPVGPGDYRAYTPASSYLAPSTSNTIAVQKLKRHIGCERHAGPKRTLVICTAPPNGKATLYVRRSNGTWKAIQRKSYRSTLIYSVRSKSKTQWCRIVVHADAVAESANWRFRVPRR</sequence>
<evidence type="ECO:0000313" key="2">
    <source>
        <dbReference type="EMBL" id="KAA1425415.1"/>
    </source>
</evidence>
<dbReference type="EMBL" id="VDFQ02000001">
    <property type="protein sequence ID" value="KAA1425415.1"/>
    <property type="molecule type" value="Genomic_DNA"/>
</dbReference>
<evidence type="ECO:0000256" key="1">
    <source>
        <dbReference type="SAM" id="SignalP"/>
    </source>
</evidence>
<dbReference type="AlphaFoldDB" id="A0A5Q6S4T6"/>
<evidence type="ECO:0008006" key="4">
    <source>
        <dbReference type="Google" id="ProtNLM"/>
    </source>
</evidence>
<evidence type="ECO:0000313" key="3">
    <source>
        <dbReference type="Proteomes" id="UP000307768"/>
    </source>
</evidence>
<name>A0A5Q6S4T6_9ACTN</name>
<comment type="caution">
    <text evidence="2">The sequence shown here is derived from an EMBL/GenBank/DDBJ whole genome shotgun (WGS) entry which is preliminary data.</text>
</comment>
<keyword evidence="1" id="KW-0732">Signal</keyword>
<feature type="chain" id="PRO_5024461260" description="Bacterial Ig-like domain-containing protein" evidence="1">
    <location>
        <begin position="28"/>
        <end position="507"/>
    </location>
</feature>
<protein>
    <recommendedName>
        <fullName evidence="4">Bacterial Ig-like domain-containing protein</fullName>
    </recommendedName>
</protein>
<accession>A0A5Q6S4T6</accession>
<organism evidence="2 3">
    <name type="scientific">Mumia zhuanghuii</name>
    <dbReference type="NCBI Taxonomy" id="2585211"/>
    <lineage>
        <taxon>Bacteria</taxon>
        <taxon>Bacillati</taxon>
        <taxon>Actinomycetota</taxon>
        <taxon>Actinomycetes</taxon>
        <taxon>Propionibacteriales</taxon>
        <taxon>Nocardioidaceae</taxon>
        <taxon>Mumia</taxon>
    </lineage>
</organism>
<reference evidence="2 3" key="1">
    <citation type="submission" date="2019-09" db="EMBL/GenBank/DDBJ databases">
        <title>Mumia zhuanghuii sp. nov. isolated from the intestinal contents of plateau pika (Ochotona curzoniae) in the Qinghai-Tibet plateau of China.</title>
        <authorList>
            <person name="Tian Z."/>
        </authorList>
    </citation>
    <scope>NUCLEOTIDE SEQUENCE [LARGE SCALE GENOMIC DNA]</scope>
    <source>
        <strain evidence="3">350</strain>
    </source>
</reference>
<dbReference type="Proteomes" id="UP000307768">
    <property type="component" value="Unassembled WGS sequence"/>
</dbReference>
<dbReference type="RefSeq" id="WP_149768590.1">
    <property type="nucleotide sequence ID" value="NZ_VDFQ02000001.1"/>
</dbReference>
<feature type="signal peptide" evidence="1">
    <location>
        <begin position="1"/>
        <end position="27"/>
    </location>
</feature>
<gene>
    <name evidence="2" type="ORF">FE697_006075</name>
</gene>